<gene>
    <name evidence="5 6 7 8" type="primary">LOC105231954</name>
</gene>
<dbReference type="RefSeq" id="XP_049311861.1">
    <property type="nucleotide sequence ID" value="XM_049455904.1"/>
</dbReference>
<feature type="transmembrane region" description="Helical" evidence="3">
    <location>
        <begin position="1053"/>
        <end position="1075"/>
    </location>
</feature>
<dbReference type="Proteomes" id="UP001652620">
    <property type="component" value="Chromosome 4"/>
</dbReference>
<evidence type="ECO:0000313" key="7">
    <source>
        <dbReference type="RefSeq" id="XP_049311863.1"/>
    </source>
</evidence>
<evidence type="ECO:0000256" key="3">
    <source>
        <dbReference type="SAM" id="Phobius"/>
    </source>
</evidence>
<keyword evidence="4" id="KW-1185">Reference proteome</keyword>
<feature type="coiled-coil region" evidence="1">
    <location>
        <begin position="69"/>
        <end position="116"/>
    </location>
</feature>
<feature type="compositionally biased region" description="Polar residues" evidence="2">
    <location>
        <begin position="265"/>
        <end position="274"/>
    </location>
</feature>
<accession>A0ABM3JRJ9</accession>
<protein>
    <submittedName>
        <fullName evidence="5 6">Serine-rich adhesin for platelets</fullName>
    </submittedName>
</protein>
<feature type="compositionally biased region" description="Polar residues" evidence="2">
    <location>
        <begin position="422"/>
        <end position="436"/>
    </location>
</feature>
<dbReference type="RefSeq" id="XP_049311863.1">
    <property type="nucleotide sequence ID" value="XM_049455906.1"/>
</dbReference>
<dbReference type="GeneID" id="105231954"/>
<evidence type="ECO:0000313" key="5">
    <source>
        <dbReference type="RefSeq" id="XP_049311860.1"/>
    </source>
</evidence>
<feature type="compositionally biased region" description="Low complexity" evidence="2">
    <location>
        <begin position="643"/>
        <end position="688"/>
    </location>
</feature>
<feature type="region of interest" description="Disordered" evidence="2">
    <location>
        <begin position="1142"/>
        <end position="1183"/>
    </location>
</feature>
<evidence type="ECO:0000313" key="6">
    <source>
        <dbReference type="RefSeq" id="XP_049311861.1"/>
    </source>
</evidence>
<feature type="region of interest" description="Disordered" evidence="2">
    <location>
        <begin position="207"/>
        <end position="344"/>
    </location>
</feature>
<keyword evidence="3" id="KW-0472">Membrane</keyword>
<keyword evidence="3" id="KW-0812">Transmembrane</keyword>
<dbReference type="RefSeq" id="XP_049311860.1">
    <property type="nucleotide sequence ID" value="XM_049455903.1"/>
</dbReference>
<feature type="compositionally biased region" description="Polar residues" evidence="2">
    <location>
        <begin position="697"/>
        <end position="706"/>
    </location>
</feature>
<keyword evidence="3" id="KW-1133">Transmembrane helix</keyword>
<evidence type="ECO:0000313" key="8">
    <source>
        <dbReference type="RefSeq" id="XP_049311864.1"/>
    </source>
</evidence>
<name>A0ABM3JRJ9_BACDO</name>
<organism evidence="4 7">
    <name type="scientific">Bactrocera dorsalis</name>
    <name type="common">Oriental fruit fly</name>
    <name type="synonym">Dacus dorsalis</name>
    <dbReference type="NCBI Taxonomy" id="27457"/>
    <lineage>
        <taxon>Eukaryota</taxon>
        <taxon>Metazoa</taxon>
        <taxon>Ecdysozoa</taxon>
        <taxon>Arthropoda</taxon>
        <taxon>Hexapoda</taxon>
        <taxon>Insecta</taxon>
        <taxon>Pterygota</taxon>
        <taxon>Neoptera</taxon>
        <taxon>Endopterygota</taxon>
        <taxon>Diptera</taxon>
        <taxon>Brachycera</taxon>
        <taxon>Muscomorpha</taxon>
        <taxon>Tephritoidea</taxon>
        <taxon>Tephritidae</taxon>
        <taxon>Bactrocera</taxon>
        <taxon>Bactrocera</taxon>
    </lineage>
</organism>
<evidence type="ECO:0000256" key="2">
    <source>
        <dbReference type="SAM" id="MobiDB-lite"/>
    </source>
</evidence>
<evidence type="ECO:0000313" key="4">
    <source>
        <dbReference type="Proteomes" id="UP001652620"/>
    </source>
</evidence>
<proteinExistence type="predicted"/>
<feature type="region of interest" description="Disordered" evidence="2">
    <location>
        <begin position="577"/>
        <end position="724"/>
    </location>
</feature>
<sequence length="1224" mass="136387">MSRIARKMATATKFAIAVGNILTIFMALTMCCCQVAGHPQPQPWPQHQSEAQQQQQHVLATPQATPHKYQQLQYQLQQQQQQQYEYQQQLHQQLQKQQQQQQQQQEKLLYQQQQQQQQEKLLYQQQQQQQQEKLLYQQQQQQQQEKLLYQQQQQQHKYQQQQQQTEQKHDKGSYAQETERELQKQQQRATPTQIVRAGASLVVGDETQLNQPTNYPYYGDTAGILPATPRRRQTASTSRARTRRPTSANDDGTQQQYWRGRVDNDSSADNTATQTRDDTRANSRKRKQPAIREPHAALEKEQQLYEMRDKQRQENAPNANTRDKSYRRPYSQAKKEAEVSTGDSASAANIKTTVDLKHILKNAGGLSLSEILQQKNLSLDDLLKGKQNALEVLQSTAAAPAPAPTKLAENKPVKPMRRQSYLGGSTNDAPVGTTQQTHAADDDLGAELRATPEDSVESADAQQRGRVKLATLQRLKYFGSSTRAATLHYGHAAAGSTTRRVSLPVSSTTIATTTTTTTTRLPIYKINLMLRSTLKPTFMLKNVMASESTSAESTADDKPIFEEKLTTTIINNRYREPTEVANEEEQDTAQEVVANTKPVAKAGAAEDTTDTEEQQEEEYLRDEEESDVESTIKADYEEHYASHADTTTTTTTTTTPSTTASTRSATTKHTSTTSNNLSRSTTRVSSTNAILKPASRAQLNFKTNSIESEEARAHSTPTDAESDGLENFIGAQTTVSKQREKANKADIENITPRIDHAKPALAGETFAYQDSVPDFDGVDDRTDLLELIEDRRSGNRLFKVLEQRNMTLEELIEHRKRGSSQLHLATVVQNRSRFFPGQKVVLHDNMDIVTAFENFPHFNLMDLKSVKPDDIKTDSQGASYFTSIIDIEPTDEIYKDETAAGKVSANHQQSQRTEKSVGFFPSWKTLALASLASSTRSDASTKRNPFFLSPPQMLLENTSAELDESDFLMDNETNTNINAEPPQQQELTATQLQSASIIDTAEVIENEVARAHDLLDLELSGHGFKRSPAAAAVSTATSQNSIYSNMPAGIRSAIVASAAIVLTSLATFMVIFVVCRWKQRRQRKTSYTKTYNAMKSKLPTITNSSHRSSLRNMEELVGGVSTVSVSPVHQLQRQSSLLFPRHSGSGSIDVEELSGGGRRSRVMHGATRGSLGNSGGMGSATGSTTSLALSLQSVHNSSTNKLNTMDPNSPEVQEYLFDALRKSY</sequence>
<feature type="compositionally biased region" description="Basic and acidic residues" evidence="2">
    <location>
        <begin position="290"/>
        <end position="313"/>
    </location>
</feature>
<feature type="region of interest" description="Disordered" evidence="2">
    <location>
        <begin position="160"/>
        <end position="192"/>
    </location>
</feature>
<feature type="region of interest" description="Disordered" evidence="2">
    <location>
        <begin position="417"/>
        <end position="436"/>
    </location>
</feature>
<evidence type="ECO:0000256" key="1">
    <source>
        <dbReference type="SAM" id="Coils"/>
    </source>
</evidence>
<feature type="compositionally biased region" description="Acidic residues" evidence="2">
    <location>
        <begin position="607"/>
        <end position="628"/>
    </location>
</feature>
<feature type="compositionally biased region" description="Basic and acidic residues" evidence="2">
    <location>
        <begin position="166"/>
        <end position="183"/>
    </location>
</feature>
<dbReference type="RefSeq" id="XP_049311864.1">
    <property type="nucleotide sequence ID" value="XM_049455907.1"/>
</dbReference>
<feature type="compositionally biased region" description="Basic and acidic residues" evidence="2">
    <location>
        <begin position="630"/>
        <end position="642"/>
    </location>
</feature>
<reference evidence="5 6" key="1">
    <citation type="submission" date="2025-05" db="UniProtKB">
        <authorList>
            <consortium name="RefSeq"/>
        </authorList>
    </citation>
    <scope>IDENTIFICATION</scope>
    <source>
        <tissue evidence="5 6">Adult</tissue>
    </source>
</reference>
<keyword evidence="1" id="KW-0175">Coiled coil</keyword>